<sequence>MSDVDVLLIKHLASSKFLRECRSRDLMNLYAKRWMEKLTDVFGSVSVLDALIQLYNKTSMIPKYAREGLEKRLVEELKHSQLALNPERALSCCSFLFRFGNSHSKKCALDVMENVKVQLSPLQFFLLFQCHKFNDDFSNEHHLPGVWYDCILQRRQEIPDLHVASVLMATFFPPNSRQQWRCSRDDAQVWADILEESTPLSTHSTFRQALKCILGHQLYVPATLEVLCESALQKSLKVELAKTLMEACAKVNYKPQCSEELGSLYATHLVEMAERDELPVIDILHFSHSLLHLDCFTEQLVRNIFSVGFLQKLDIFTEASPELKESVDRMLFECNRCVVLQCPELDIPWMWSAPPALLTESNSEDQQRSKLFSVVEDVLKDLAGGDGLVRPGTQSPYFHHIDFECYAGKEFGFISHHDFRANPWLPVRRLAIMLLGAEDYCSNEYHLLGPVATKLRQLEILGYTVVKVPCSEFSSVGMDFEAQREYLQEKIFSR</sequence>
<name>A0AAQ4D305_AMBAM</name>
<dbReference type="InterPro" id="IPR013584">
    <property type="entry name" value="RAP"/>
</dbReference>
<dbReference type="Pfam" id="PF08373">
    <property type="entry name" value="RAP"/>
    <property type="match status" value="1"/>
</dbReference>
<dbReference type="EMBL" id="JARKHS020035864">
    <property type="protein sequence ID" value="KAK8756845.1"/>
    <property type="molecule type" value="Genomic_DNA"/>
</dbReference>
<organism evidence="4 5">
    <name type="scientific">Amblyomma americanum</name>
    <name type="common">Lone star tick</name>
    <dbReference type="NCBI Taxonomy" id="6943"/>
    <lineage>
        <taxon>Eukaryota</taxon>
        <taxon>Metazoa</taxon>
        <taxon>Ecdysozoa</taxon>
        <taxon>Arthropoda</taxon>
        <taxon>Chelicerata</taxon>
        <taxon>Arachnida</taxon>
        <taxon>Acari</taxon>
        <taxon>Parasitiformes</taxon>
        <taxon>Ixodida</taxon>
        <taxon>Ixodoidea</taxon>
        <taxon>Ixodidae</taxon>
        <taxon>Amblyomminae</taxon>
        <taxon>Amblyomma</taxon>
    </lineage>
</organism>
<dbReference type="Proteomes" id="UP001321473">
    <property type="component" value="Unassembled WGS sequence"/>
</dbReference>
<keyword evidence="2" id="KW-0496">Mitochondrion</keyword>
<feature type="domain" description="RAP" evidence="3">
    <location>
        <begin position="430"/>
        <end position="489"/>
    </location>
</feature>
<evidence type="ECO:0000256" key="2">
    <source>
        <dbReference type="ARBA" id="ARBA00023128"/>
    </source>
</evidence>
<dbReference type="InterPro" id="IPR013579">
    <property type="entry name" value="FAST_2"/>
</dbReference>
<keyword evidence="5" id="KW-1185">Reference proteome</keyword>
<accession>A0AAQ4D305</accession>
<dbReference type="GO" id="GO:0044528">
    <property type="term" value="P:regulation of mitochondrial mRNA stability"/>
    <property type="evidence" value="ECO:0007669"/>
    <property type="project" value="InterPro"/>
</dbReference>
<dbReference type="GO" id="GO:0000963">
    <property type="term" value="P:mitochondrial RNA processing"/>
    <property type="evidence" value="ECO:0007669"/>
    <property type="project" value="TreeGrafter"/>
</dbReference>
<dbReference type="PANTHER" id="PTHR21228">
    <property type="entry name" value="FAST LEU-RICH DOMAIN-CONTAINING"/>
    <property type="match status" value="1"/>
</dbReference>
<dbReference type="SMART" id="SM00952">
    <property type="entry name" value="RAP"/>
    <property type="match status" value="1"/>
</dbReference>
<protein>
    <recommendedName>
        <fullName evidence="3">RAP domain-containing protein</fullName>
    </recommendedName>
</protein>
<dbReference type="GO" id="GO:0035770">
    <property type="term" value="C:ribonucleoprotein granule"/>
    <property type="evidence" value="ECO:0007669"/>
    <property type="project" value="TreeGrafter"/>
</dbReference>
<dbReference type="GO" id="GO:0003723">
    <property type="term" value="F:RNA binding"/>
    <property type="evidence" value="ECO:0007669"/>
    <property type="project" value="TreeGrafter"/>
</dbReference>
<dbReference type="InterPro" id="IPR010622">
    <property type="entry name" value="FAST_Leu-rich"/>
</dbReference>
<dbReference type="Pfam" id="PF06743">
    <property type="entry name" value="FAST_1"/>
    <property type="match status" value="1"/>
</dbReference>
<dbReference type="PANTHER" id="PTHR21228:SF72">
    <property type="entry name" value="LD32258P"/>
    <property type="match status" value="1"/>
</dbReference>
<gene>
    <name evidence="4" type="ORF">V5799_000457</name>
</gene>
<dbReference type="GO" id="GO:0005759">
    <property type="term" value="C:mitochondrial matrix"/>
    <property type="evidence" value="ECO:0007669"/>
    <property type="project" value="TreeGrafter"/>
</dbReference>
<comment type="caution">
    <text evidence="4">The sequence shown here is derived from an EMBL/GenBank/DDBJ whole genome shotgun (WGS) entry which is preliminary data.</text>
</comment>
<evidence type="ECO:0000256" key="1">
    <source>
        <dbReference type="ARBA" id="ARBA00004173"/>
    </source>
</evidence>
<dbReference type="Pfam" id="PF08368">
    <property type="entry name" value="FAST_2"/>
    <property type="match status" value="1"/>
</dbReference>
<comment type="subcellular location">
    <subcellularLocation>
        <location evidence="1">Mitochondrion</location>
    </subcellularLocation>
</comment>
<reference evidence="4 5" key="1">
    <citation type="journal article" date="2023" name="Arcadia Sci">
        <title>De novo assembly of a long-read Amblyomma americanum tick genome.</title>
        <authorList>
            <person name="Chou S."/>
            <person name="Poskanzer K.E."/>
            <person name="Rollins M."/>
            <person name="Thuy-Boun P.S."/>
        </authorList>
    </citation>
    <scope>NUCLEOTIDE SEQUENCE [LARGE SCALE GENOMIC DNA]</scope>
    <source>
        <strain evidence="4">F_SG_1</strain>
        <tissue evidence="4">Salivary glands</tissue>
    </source>
</reference>
<dbReference type="AlphaFoldDB" id="A0AAQ4D305"/>
<dbReference type="InterPro" id="IPR050870">
    <property type="entry name" value="FAST_kinase"/>
</dbReference>
<evidence type="ECO:0000259" key="3">
    <source>
        <dbReference type="PROSITE" id="PS51286"/>
    </source>
</evidence>
<evidence type="ECO:0000313" key="5">
    <source>
        <dbReference type="Proteomes" id="UP001321473"/>
    </source>
</evidence>
<evidence type="ECO:0000313" key="4">
    <source>
        <dbReference type="EMBL" id="KAK8756845.1"/>
    </source>
</evidence>
<dbReference type="PROSITE" id="PS51286">
    <property type="entry name" value="RAP"/>
    <property type="match status" value="1"/>
</dbReference>
<proteinExistence type="predicted"/>